<evidence type="ECO:0008006" key="7">
    <source>
        <dbReference type="Google" id="ProtNLM"/>
    </source>
</evidence>
<keyword evidence="1" id="KW-0175">Coiled coil</keyword>
<feature type="chain" id="PRO_5036348631" description="Type IV secretion system protein" evidence="2">
    <location>
        <begin position="20"/>
        <end position="318"/>
    </location>
</feature>
<dbReference type="EMBL" id="AABUYW010000038">
    <property type="protein sequence ID" value="EAJ1077854.1"/>
    <property type="molecule type" value="Genomic_DNA"/>
</dbReference>
<sequence length="318" mass="36422">MKKNKIFFLFFFASSLFSAGIPVIDAASIAQAVTNYQQMLKQYEQMIKDTTNFEKQMKELGVDMSSISEILGDTKSLINQTQSLYDGIKAVPNDFYGEVEDITKACNFMEQQSTFFQTKIQNVGTKYTDKVNSCISAISDTTEVDKSINQLNQKLLIISKNDTKTYNETLVQIQNLENAKQYLASKANQDRVNKMLAFYDNYQKNESTNPYTKTKMDKDLQELSKQLLKANNQKQAQALTNSILIKILEMTQRQYELNVYFSQAMTSLGLNGNGGQMNKSPSFELIYQEPQDPKEYNPYLKDIKQQPKDENGFPIFTF</sequence>
<reference evidence="3 6" key="1">
    <citation type="submission" date="2018-05" db="EMBL/GenBank/DDBJ databases">
        <authorList>
            <consortium name="NARMS: The National Antimicrobial Resistance Monitoring System"/>
        </authorList>
    </citation>
    <scope>NUCLEOTIDE SEQUENCE [LARGE SCALE GENOMIC DNA]</scope>
    <source>
        <strain evidence="4 5">CVM N17C548</strain>
        <strain evidence="3 6">FSIS1609200</strain>
    </source>
</reference>
<organism evidence="3 6">
    <name type="scientific">Campylobacter coli</name>
    <dbReference type="NCBI Taxonomy" id="195"/>
    <lineage>
        <taxon>Bacteria</taxon>
        <taxon>Pseudomonadati</taxon>
        <taxon>Campylobacterota</taxon>
        <taxon>Epsilonproteobacteria</taxon>
        <taxon>Campylobacterales</taxon>
        <taxon>Campylobacteraceae</taxon>
        <taxon>Campylobacter</taxon>
    </lineage>
</organism>
<evidence type="ECO:0000313" key="5">
    <source>
        <dbReference type="Proteomes" id="UP000352088"/>
    </source>
</evidence>
<feature type="signal peptide" evidence="2">
    <location>
        <begin position="1"/>
        <end position="19"/>
    </location>
</feature>
<evidence type="ECO:0000256" key="2">
    <source>
        <dbReference type="SAM" id="SignalP"/>
    </source>
</evidence>
<dbReference type="RefSeq" id="WP_002815210.1">
    <property type="nucleotide sequence ID" value="NZ_CP172394.1"/>
</dbReference>
<accession>A0A400M9S0</accession>
<dbReference type="EMBL" id="AACQHW010000011">
    <property type="protein sequence ID" value="EAL6851485.1"/>
    <property type="molecule type" value="Genomic_DNA"/>
</dbReference>
<feature type="coiled-coil region" evidence="1">
    <location>
        <begin position="213"/>
        <end position="240"/>
    </location>
</feature>
<comment type="caution">
    <text evidence="3">The sequence shown here is derived from an EMBL/GenBank/DDBJ whole genome shotgun (WGS) entry which is preliminary data.</text>
</comment>
<evidence type="ECO:0000313" key="6">
    <source>
        <dbReference type="Proteomes" id="UP000557830"/>
    </source>
</evidence>
<gene>
    <name evidence="3" type="ORF">BU953_09675</name>
    <name evidence="4" type="ORF">DSX26_08460</name>
</gene>
<name>A0A400M9S0_CAMCO</name>
<dbReference type="Gene3D" id="1.20.58.430">
    <property type="entry name" value="Type IV secretion system, VirB5-domain"/>
    <property type="match status" value="1"/>
</dbReference>
<dbReference type="Proteomes" id="UP000557830">
    <property type="component" value="Unassembled WGS sequence"/>
</dbReference>
<keyword evidence="2" id="KW-0732">Signal</keyword>
<dbReference type="InterPro" id="IPR023220">
    <property type="entry name" value="T4SS_VirB5-domain"/>
</dbReference>
<protein>
    <recommendedName>
        <fullName evidence="7">Type IV secretion system protein</fullName>
    </recommendedName>
</protein>
<dbReference type="SUPFAM" id="SSF101082">
    <property type="entry name" value="Typo IV secretion system protein TraC"/>
    <property type="match status" value="1"/>
</dbReference>
<dbReference type="Proteomes" id="UP000352088">
    <property type="component" value="Unassembled WGS sequence"/>
</dbReference>
<evidence type="ECO:0000256" key="1">
    <source>
        <dbReference type="SAM" id="Coils"/>
    </source>
</evidence>
<proteinExistence type="predicted"/>
<evidence type="ECO:0000313" key="4">
    <source>
        <dbReference type="EMBL" id="EAL6851485.1"/>
    </source>
</evidence>
<dbReference type="AlphaFoldDB" id="A0A400M9S0"/>
<evidence type="ECO:0000313" key="3">
    <source>
        <dbReference type="EMBL" id="EAJ1077854.1"/>
    </source>
</evidence>